<dbReference type="GO" id="GO:0003697">
    <property type="term" value="F:single-stranded DNA binding"/>
    <property type="evidence" value="ECO:0007669"/>
    <property type="project" value="TreeGrafter"/>
</dbReference>
<dbReference type="PANTHER" id="PTHR45916">
    <property type="entry name" value="STRUCTURAL MAINTENANCE OF CHROMOSOMES PROTEIN 5"/>
    <property type="match status" value="1"/>
</dbReference>
<comment type="similarity">
    <text evidence="1">Belongs to the SMC family. SMC5 subfamily.</text>
</comment>
<dbReference type="PaxDb" id="2903-EOD22014"/>
<evidence type="ECO:0000313" key="7">
    <source>
        <dbReference type="EnsemblProtists" id="EOD22014"/>
    </source>
</evidence>
<name>A0A0D3JES9_EMIH1</name>
<accession>A0A0D3JES9</accession>
<dbReference type="GO" id="GO:0030915">
    <property type="term" value="C:Smc5-Smc6 complex"/>
    <property type="evidence" value="ECO:0007669"/>
    <property type="project" value="TreeGrafter"/>
</dbReference>
<organism evidence="7 8">
    <name type="scientific">Emiliania huxleyi (strain CCMP1516)</name>
    <dbReference type="NCBI Taxonomy" id="280463"/>
    <lineage>
        <taxon>Eukaryota</taxon>
        <taxon>Haptista</taxon>
        <taxon>Haptophyta</taxon>
        <taxon>Prymnesiophyceae</taxon>
        <taxon>Isochrysidales</taxon>
        <taxon>Noelaerhabdaceae</taxon>
        <taxon>Emiliania</taxon>
    </lineage>
</organism>
<dbReference type="InterPro" id="IPR027417">
    <property type="entry name" value="P-loop_NTPase"/>
</dbReference>
<evidence type="ECO:0000256" key="4">
    <source>
        <dbReference type="SAM" id="Coils"/>
    </source>
</evidence>
<dbReference type="SUPFAM" id="SSF52540">
    <property type="entry name" value="P-loop containing nucleoside triphosphate hydrolases"/>
    <property type="match status" value="1"/>
</dbReference>
<feature type="coiled-coil region" evidence="4">
    <location>
        <begin position="203"/>
        <end position="277"/>
    </location>
</feature>
<evidence type="ECO:0000256" key="5">
    <source>
        <dbReference type="SAM" id="MobiDB-lite"/>
    </source>
</evidence>
<dbReference type="InterPro" id="IPR038729">
    <property type="entry name" value="Rad50/SbcC_AAA"/>
</dbReference>
<dbReference type="Gene3D" id="3.40.50.300">
    <property type="entry name" value="P-loop containing nucleotide triphosphate hydrolases"/>
    <property type="match status" value="2"/>
</dbReference>
<dbReference type="eggNOG" id="KOG0979">
    <property type="taxonomic scope" value="Eukaryota"/>
</dbReference>
<proteinExistence type="inferred from homology"/>
<dbReference type="KEGG" id="ehx:EMIHUDRAFT_469686"/>
<feature type="domain" description="Rad50/SbcC-type AAA" evidence="6">
    <location>
        <begin position="28"/>
        <end position="268"/>
    </location>
</feature>
<dbReference type="OMA" id="RFWTSQP"/>
<dbReference type="Proteomes" id="UP000013827">
    <property type="component" value="Unassembled WGS sequence"/>
</dbReference>
<dbReference type="GO" id="GO:0016887">
    <property type="term" value="F:ATP hydrolysis activity"/>
    <property type="evidence" value="ECO:0007669"/>
    <property type="project" value="InterPro"/>
</dbReference>
<feature type="coiled-coil region" evidence="4">
    <location>
        <begin position="141"/>
        <end position="175"/>
    </location>
</feature>
<dbReference type="RefSeq" id="XP_005774443.1">
    <property type="nucleotide sequence ID" value="XM_005774386.1"/>
</dbReference>
<evidence type="ECO:0000259" key="6">
    <source>
        <dbReference type="Pfam" id="PF13476"/>
    </source>
</evidence>
<reference evidence="8" key="1">
    <citation type="journal article" date="2013" name="Nature">
        <title>Pan genome of the phytoplankton Emiliania underpins its global distribution.</title>
        <authorList>
            <person name="Read B.A."/>
            <person name="Kegel J."/>
            <person name="Klute M.J."/>
            <person name="Kuo A."/>
            <person name="Lefebvre S.C."/>
            <person name="Maumus F."/>
            <person name="Mayer C."/>
            <person name="Miller J."/>
            <person name="Monier A."/>
            <person name="Salamov A."/>
            <person name="Young J."/>
            <person name="Aguilar M."/>
            <person name="Claverie J.M."/>
            <person name="Frickenhaus S."/>
            <person name="Gonzalez K."/>
            <person name="Herman E.K."/>
            <person name="Lin Y.C."/>
            <person name="Napier J."/>
            <person name="Ogata H."/>
            <person name="Sarno A.F."/>
            <person name="Shmutz J."/>
            <person name="Schroeder D."/>
            <person name="de Vargas C."/>
            <person name="Verret F."/>
            <person name="von Dassow P."/>
            <person name="Valentin K."/>
            <person name="Van de Peer Y."/>
            <person name="Wheeler G."/>
            <person name="Dacks J.B."/>
            <person name="Delwiche C.F."/>
            <person name="Dyhrman S.T."/>
            <person name="Glockner G."/>
            <person name="John U."/>
            <person name="Richards T."/>
            <person name="Worden A.Z."/>
            <person name="Zhang X."/>
            <person name="Grigoriev I.V."/>
            <person name="Allen A.E."/>
            <person name="Bidle K."/>
            <person name="Borodovsky M."/>
            <person name="Bowler C."/>
            <person name="Brownlee C."/>
            <person name="Cock J.M."/>
            <person name="Elias M."/>
            <person name="Gladyshev V.N."/>
            <person name="Groth M."/>
            <person name="Guda C."/>
            <person name="Hadaegh A."/>
            <person name="Iglesias-Rodriguez M.D."/>
            <person name="Jenkins J."/>
            <person name="Jones B.M."/>
            <person name="Lawson T."/>
            <person name="Leese F."/>
            <person name="Lindquist E."/>
            <person name="Lobanov A."/>
            <person name="Lomsadze A."/>
            <person name="Malik S.B."/>
            <person name="Marsh M.E."/>
            <person name="Mackinder L."/>
            <person name="Mock T."/>
            <person name="Mueller-Roeber B."/>
            <person name="Pagarete A."/>
            <person name="Parker M."/>
            <person name="Probert I."/>
            <person name="Quesneville H."/>
            <person name="Raines C."/>
            <person name="Rensing S.A."/>
            <person name="Riano-Pachon D.M."/>
            <person name="Richier S."/>
            <person name="Rokitta S."/>
            <person name="Shiraiwa Y."/>
            <person name="Soanes D.M."/>
            <person name="van der Giezen M."/>
            <person name="Wahlund T.M."/>
            <person name="Williams B."/>
            <person name="Wilson W."/>
            <person name="Wolfe G."/>
            <person name="Wurch L.L."/>
        </authorList>
    </citation>
    <scope>NUCLEOTIDE SEQUENCE</scope>
</reference>
<feature type="coiled-coil region" evidence="4">
    <location>
        <begin position="722"/>
        <end position="769"/>
    </location>
</feature>
<dbReference type="PANTHER" id="PTHR45916:SF1">
    <property type="entry name" value="STRUCTURAL MAINTENANCE OF CHROMOSOMES PROTEIN 5"/>
    <property type="match status" value="1"/>
</dbReference>
<dbReference type="EnsemblProtists" id="EOD22014">
    <property type="protein sequence ID" value="EOD22014"/>
    <property type="gene ID" value="EMIHUDRAFT_469686"/>
</dbReference>
<evidence type="ECO:0000256" key="1">
    <source>
        <dbReference type="ARBA" id="ARBA00010171"/>
    </source>
</evidence>
<protein>
    <recommendedName>
        <fullName evidence="2">Structural maintenance of chromosomes protein 5</fullName>
    </recommendedName>
</protein>
<dbReference type="Pfam" id="PF13476">
    <property type="entry name" value="AAA_23"/>
    <property type="match status" value="1"/>
</dbReference>
<feature type="region of interest" description="Disordered" evidence="5">
    <location>
        <begin position="1"/>
        <end position="23"/>
    </location>
</feature>
<feature type="coiled-coil region" evidence="4">
    <location>
        <begin position="519"/>
        <end position="591"/>
    </location>
</feature>
<dbReference type="GO" id="GO:0005634">
    <property type="term" value="C:nucleus"/>
    <property type="evidence" value="ECO:0007669"/>
    <property type="project" value="TreeGrafter"/>
</dbReference>
<dbReference type="GeneID" id="17267577"/>
<reference evidence="7" key="2">
    <citation type="submission" date="2024-10" db="UniProtKB">
        <authorList>
            <consortium name="EnsemblProtists"/>
        </authorList>
    </citation>
    <scope>IDENTIFICATION</scope>
</reference>
<keyword evidence="3 4" id="KW-0175">Coiled coil</keyword>
<dbReference type="GO" id="GO:0000724">
    <property type="term" value="P:double-strand break repair via homologous recombination"/>
    <property type="evidence" value="ECO:0007669"/>
    <property type="project" value="TreeGrafter"/>
</dbReference>
<sequence>MPRVRDADTEDEPPSQRRRTHTKGTIVRIKLRNFMSYTSAELTADPGKLNCIIGPNGTGKSSIVCAMCVGLGGPIKATERGDAIGGCVHDGVDENGGGWMALQVLYADVERWNKYQANLKELERCEGKKLWLAYDAERGEYDRLNDEWKSKKADMKEAEAEKKALTDKVLPLKERVASAKRSLASSTESVKKNEAEMKAAAGLHKVDKALKKLTDTVGELERRIEGDEEELRVEEQKVSVAYGGDVAAAKKAAADEVRSARQELEAREDDLANYELGEHEGRVRSIEDQIAGLGDPMRLKQVEAAKMNSAVPHVGKWVYEQVGGGSKEAAEAKVLGPMLLYLDLPDKGHQKLAVQAFPARTLTSFLARDEGTRDQLQDELKRRGPQTRITVFRNRAKTFSPAPNRPSSADMKRFGVTAWLDEALRIRDDLRGEVLAFLKQQMGVDTYLLATPATVGKIDALQQFLQQSGMTGVTVLTPERVYRFGRSKYGARAATSSSSLPQRHRHAACFSVVVDTSRKKELEGQLKEARKGLELKRKERQAVERDVGQLQQKLDAAKGRQVELNNNTVRLNRLAARIDQAKKRLDPARESVAGFNADAQKEGYRRRLCDAHQRSLDSLQKAAAAVKRHEAALTKLALVRVGLAAAEAQLAEAEGNTDELDERIARLRREAEAAKAEAKKAADKVGALVREAKGKAAEFAGRKEAPLSEEAQGVWDALPAGADELEDRIAELEAETSSTSADGNSIKEYERRRKEIEQLKTRVDAAQQAIAAQGGKVAGLEQAWRPALEEMVDRVNQKFGSCMAAFRCAGEVSLSDGRSLDEHGEPAGDDDFEKYKIHIKVKWRDGEQLHVLGEAGRDSGGERSVATMVYLISLQEINPAPFRVVDEINQAMDSTNERIIFKCVTEACKDGGKQYFLLTPKLLPDLDYGEDCAIQLVFNGPHNRRRDQFDLSRFC</sequence>
<evidence type="ECO:0000256" key="3">
    <source>
        <dbReference type="ARBA" id="ARBA00023054"/>
    </source>
</evidence>
<evidence type="ECO:0000313" key="8">
    <source>
        <dbReference type="Proteomes" id="UP000013827"/>
    </source>
</evidence>
<keyword evidence="8" id="KW-1185">Reference proteome</keyword>
<feature type="coiled-coil region" evidence="4">
    <location>
        <begin position="643"/>
        <end position="691"/>
    </location>
</feature>
<dbReference type="HOGENOM" id="CLU_004969_2_0_1"/>
<dbReference type="AlphaFoldDB" id="A0A0D3JES9"/>
<dbReference type="STRING" id="2903.R1EME9"/>
<evidence type="ECO:0000256" key="2">
    <source>
        <dbReference type="ARBA" id="ARBA00018687"/>
    </source>
</evidence>